<evidence type="ECO:0000256" key="1">
    <source>
        <dbReference type="SAM" id="MobiDB-lite"/>
    </source>
</evidence>
<dbReference type="Proteomes" id="UP000192940">
    <property type="component" value="Chromosome I"/>
</dbReference>
<organism evidence="2 3">
    <name type="scientific">Paenibacillus uliginis N3/975</name>
    <dbReference type="NCBI Taxonomy" id="1313296"/>
    <lineage>
        <taxon>Bacteria</taxon>
        <taxon>Bacillati</taxon>
        <taxon>Bacillota</taxon>
        <taxon>Bacilli</taxon>
        <taxon>Bacillales</taxon>
        <taxon>Paenibacillaceae</taxon>
        <taxon>Paenibacillus</taxon>
    </lineage>
</organism>
<proteinExistence type="predicted"/>
<feature type="compositionally biased region" description="Low complexity" evidence="1">
    <location>
        <begin position="112"/>
        <end position="123"/>
    </location>
</feature>
<dbReference type="EMBL" id="LT840184">
    <property type="protein sequence ID" value="SMF88068.1"/>
    <property type="molecule type" value="Genomic_DNA"/>
</dbReference>
<keyword evidence="3" id="KW-1185">Reference proteome</keyword>
<sequence length="325" mass="37699">MSGFIPIGRELQNHWLRRDKDYWMVFCEMYFLARYSDKPEIRTIDGLEVTIHHKEFIFGRPGWSRRLDISEQRLKTLIKKLIDEGFIKQTQRHSKFTVYSFEYEPEIIQNSNQQNNQHSNQQNFSEQPAGTQAGQGISGTINQQNFSEQPAQQPAEQPMKEEGIKEEGIKEECLTDKTHKGAVDKMASKSKVEKSREGKSEYAESVWLKPEEHEKLLNEFGQEGLTWMLDVLSSYKLSVDKFYASDYAVFKRGGWLRLKYEEHLSKNKQKSGGYKNRSQQANEDFDDLKQLYANEVNKGADNINAGSDRIVGENQKGISRLHKSN</sequence>
<accession>A0A1X7HJY7</accession>
<feature type="compositionally biased region" description="Polar residues" evidence="1">
    <location>
        <begin position="124"/>
        <end position="147"/>
    </location>
</feature>
<protein>
    <submittedName>
        <fullName evidence="2">Uncharacterized protein</fullName>
    </submittedName>
</protein>
<dbReference type="STRING" id="1313296.SAMN05661091_4095"/>
<feature type="region of interest" description="Disordered" evidence="1">
    <location>
        <begin position="300"/>
        <end position="325"/>
    </location>
</feature>
<evidence type="ECO:0000313" key="2">
    <source>
        <dbReference type="EMBL" id="SMF88068.1"/>
    </source>
</evidence>
<dbReference type="RefSeq" id="WP_208914871.1">
    <property type="nucleotide sequence ID" value="NZ_LT840184.1"/>
</dbReference>
<evidence type="ECO:0000313" key="3">
    <source>
        <dbReference type="Proteomes" id="UP000192940"/>
    </source>
</evidence>
<feature type="compositionally biased region" description="Basic and acidic residues" evidence="1">
    <location>
        <begin position="158"/>
        <end position="202"/>
    </location>
</feature>
<gene>
    <name evidence="2" type="ORF">SAMN05661091_4095</name>
</gene>
<dbReference type="AlphaFoldDB" id="A0A1X7HJY7"/>
<name>A0A1X7HJY7_9BACL</name>
<feature type="compositionally biased region" description="Low complexity" evidence="1">
    <location>
        <begin position="148"/>
        <end position="157"/>
    </location>
</feature>
<reference evidence="2 3" key="1">
    <citation type="submission" date="2017-04" db="EMBL/GenBank/DDBJ databases">
        <authorList>
            <person name="Afonso C.L."/>
            <person name="Miller P.J."/>
            <person name="Scott M.A."/>
            <person name="Spackman E."/>
            <person name="Goraichik I."/>
            <person name="Dimitrov K.M."/>
            <person name="Suarez D.L."/>
            <person name="Swayne D.E."/>
        </authorList>
    </citation>
    <scope>NUCLEOTIDE SEQUENCE [LARGE SCALE GENOMIC DNA]</scope>
    <source>
        <strain evidence="2 3">N3/975</strain>
    </source>
</reference>
<feature type="region of interest" description="Disordered" evidence="1">
    <location>
        <begin position="112"/>
        <end position="203"/>
    </location>
</feature>